<gene>
    <name evidence="2" type="ORF">IM660_10755</name>
</gene>
<dbReference type="AlphaFoldDB" id="A0A7M1SQY0"/>
<dbReference type="Gene3D" id="3.20.20.190">
    <property type="entry name" value="Phosphatidylinositol (PI) phosphodiesterase"/>
    <property type="match status" value="1"/>
</dbReference>
<protein>
    <submittedName>
        <fullName evidence="2">Glycerophosphodiester phosphodiesterase</fullName>
    </submittedName>
</protein>
<accession>A0A7M1SQY0</accession>
<dbReference type="SUPFAM" id="SSF51695">
    <property type="entry name" value="PLC-like phosphodiesterases"/>
    <property type="match status" value="1"/>
</dbReference>
<dbReference type="InterPro" id="IPR030395">
    <property type="entry name" value="GP_PDE_dom"/>
</dbReference>
<dbReference type="PROSITE" id="PS51704">
    <property type="entry name" value="GP_PDE"/>
    <property type="match status" value="1"/>
</dbReference>
<dbReference type="InterPro" id="IPR017946">
    <property type="entry name" value="PLC-like_Pdiesterase_TIM-brl"/>
</dbReference>
<keyword evidence="3" id="KW-1185">Reference proteome</keyword>
<evidence type="ECO:0000313" key="3">
    <source>
        <dbReference type="Proteomes" id="UP000593758"/>
    </source>
</evidence>
<dbReference type="RefSeq" id="WP_193495423.1">
    <property type="nucleotide sequence ID" value="NZ_CP063169.1"/>
</dbReference>
<dbReference type="EMBL" id="CP063169">
    <property type="protein sequence ID" value="QOR69202.1"/>
    <property type="molecule type" value="Genomic_DNA"/>
</dbReference>
<dbReference type="GO" id="GO:0006629">
    <property type="term" value="P:lipid metabolic process"/>
    <property type="evidence" value="ECO:0007669"/>
    <property type="project" value="InterPro"/>
</dbReference>
<sequence>MRLPGGPLALAHRGGAGLPANAGIENTLTAVRNAVELGYTYIETDVRASRDGVPFVVHDPDLGRITGETRAVAELSATDLRAATLSGGESIPTLAELLEEFGHLWVNLDVKSDDVVEPAIEAVRRHGVENRVVVASFNDARMRRVRRLAPEVATSASPREVVAMLLGRSRAAARAGAVALQVPKRWRGIEIATEAFVRRAHHQHMQVHVWTIDDPATIRTLLDRGVDGIVSDRIDVLREVLRERGQWPAPGGPDGDEASTT</sequence>
<dbReference type="Proteomes" id="UP000593758">
    <property type="component" value="Chromosome"/>
</dbReference>
<evidence type="ECO:0000313" key="2">
    <source>
        <dbReference type="EMBL" id="QOR69202.1"/>
    </source>
</evidence>
<dbReference type="PANTHER" id="PTHR43805:SF1">
    <property type="entry name" value="GP-PDE DOMAIN-CONTAINING PROTEIN"/>
    <property type="match status" value="1"/>
</dbReference>
<dbReference type="KEGG" id="halt:IM660_10755"/>
<feature type="domain" description="GP-PDE" evidence="1">
    <location>
        <begin position="7"/>
        <end position="241"/>
    </location>
</feature>
<organism evidence="2 3">
    <name type="scientific">Ruania alkalisoli</name>
    <dbReference type="NCBI Taxonomy" id="2779775"/>
    <lineage>
        <taxon>Bacteria</taxon>
        <taxon>Bacillati</taxon>
        <taxon>Actinomycetota</taxon>
        <taxon>Actinomycetes</taxon>
        <taxon>Micrococcales</taxon>
        <taxon>Ruaniaceae</taxon>
        <taxon>Ruania</taxon>
    </lineage>
</organism>
<dbReference type="Pfam" id="PF03009">
    <property type="entry name" value="GDPD"/>
    <property type="match status" value="1"/>
</dbReference>
<name>A0A7M1SQY0_9MICO</name>
<reference evidence="2 3" key="1">
    <citation type="submission" date="2020-10" db="EMBL/GenBank/DDBJ databases">
        <title>Haloactinobacterium sp. RN3S43, a bacterium isolated from saline soil.</title>
        <authorList>
            <person name="Sun J.-Q."/>
        </authorList>
    </citation>
    <scope>NUCLEOTIDE SEQUENCE [LARGE SCALE GENOMIC DNA]</scope>
    <source>
        <strain evidence="2 3">RN3S43</strain>
    </source>
</reference>
<evidence type="ECO:0000259" key="1">
    <source>
        <dbReference type="PROSITE" id="PS51704"/>
    </source>
</evidence>
<dbReference type="PANTHER" id="PTHR43805">
    <property type="entry name" value="GLYCEROPHOSPHORYL DIESTER PHOSPHODIESTERASE"/>
    <property type="match status" value="1"/>
</dbReference>
<proteinExistence type="predicted"/>
<dbReference type="GO" id="GO:0008081">
    <property type="term" value="F:phosphoric diester hydrolase activity"/>
    <property type="evidence" value="ECO:0007669"/>
    <property type="project" value="InterPro"/>
</dbReference>